<dbReference type="PANTHER" id="PTHR34478:SF1">
    <property type="entry name" value="PROTEIN LEMA"/>
    <property type="match status" value="1"/>
</dbReference>
<dbReference type="Gene3D" id="1.20.1440.20">
    <property type="entry name" value="LemA-like domain"/>
    <property type="match status" value="2"/>
</dbReference>
<keyword evidence="8" id="KW-1185">Reference proteome</keyword>
<evidence type="ECO:0000256" key="6">
    <source>
        <dbReference type="SAM" id="Phobius"/>
    </source>
</evidence>
<evidence type="ECO:0000256" key="4">
    <source>
        <dbReference type="ARBA" id="ARBA00022989"/>
    </source>
</evidence>
<comment type="similarity">
    <text evidence="2">Belongs to the LemA family.</text>
</comment>
<dbReference type="Pfam" id="PF04011">
    <property type="entry name" value="LemA"/>
    <property type="match status" value="1"/>
</dbReference>
<dbReference type="EMBL" id="CP081864">
    <property type="protein sequence ID" value="QZN97136.1"/>
    <property type="molecule type" value="Genomic_DNA"/>
</dbReference>
<accession>A0ABX9AQR7</accession>
<keyword evidence="4 6" id="KW-1133">Transmembrane helix</keyword>
<dbReference type="RefSeq" id="WP_222160145.1">
    <property type="nucleotide sequence ID" value="NZ_CP081864.1"/>
</dbReference>
<evidence type="ECO:0000313" key="8">
    <source>
        <dbReference type="Proteomes" id="UP000825886"/>
    </source>
</evidence>
<protein>
    <submittedName>
        <fullName evidence="7">LemA family protein</fullName>
    </submittedName>
</protein>
<sequence length="168" mass="18955">MDLDKYFIGLVSILIIGLIYVISIYNKAIRLKNIIPENRSNIEILRKKKEYLITKMVAIVDSYGLHEKGITENVSLYFGSGGPSKGQPIVDRLACLRMAFPELKADGLYNQLLTELADVETDIANRREEFNASVRAYNTVLTLFPANILLRLLGFKPKDFLSIVDITS</sequence>
<dbReference type="InterPro" id="IPR007156">
    <property type="entry name" value="MamQ_LemA"/>
</dbReference>
<dbReference type="SUPFAM" id="SSF140478">
    <property type="entry name" value="LemA-like"/>
    <property type="match status" value="1"/>
</dbReference>
<gene>
    <name evidence="7" type="ORF">K6K13_07130</name>
</gene>
<evidence type="ECO:0000313" key="7">
    <source>
        <dbReference type="EMBL" id="QZN97136.1"/>
    </source>
</evidence>
<feature type="transmembrane region" description="Helical" evidence="6">
    <location>
        <begin position="6"/>
        <end position="25"/>
    </location>
</feature>
<organism evidence="7 8">
    <name type="scientific">Symbiopectobacterium purcellii</name>
    <dbReference type="NCBI Taxonomy" id="2871826"/>
    <lineage>
        <taxon>Bacteria</taxon>
        <taxon>Pseudomonadati</taxon>
        <taxon>Pseudomonadota</taxon>
        <taxon>Gammaproteobacteria</taxon>
        <taxon>Enterobacterales</taxon>
        <taxon>Enterobacteriaceae</taxon>
    </lineage>
</organism>
<dbReference type="PANTHER" id="PTHR34478">
    <property type="entry name" value="PROTEIN LEMA"/>
    <property type="match status" value="1"/>
</dbReference>
<dbReference type="Proteomes" id="UP000825886">
    <property type="component" value="Chromosome"/>
</dbReference>
<comment type="subcellular location">
    <subcellularLocation>
        <location evidence="1">Membrane</location>
        <topology evidence="1">Single-pass membrane protein</topology>
    </subcellularLocation>
</comment>
<evidence type="ECO:0000256" key="5">
    <source>
        <dbReference type="ARBA" id="ARBA00023136"/>
    </source>
</evidence>
<dbReference type="InterPro" id="IPR023353">
    <property type="entry name" value="LemA-like_dom_sf"/>
</dbReference>
<evidence type="ECO:0000256" key="3">
    <source>
        <dbReference type="ARBA" id="ARBA00022692"/>
    </source>
</evidence>
<keyword evidence="5 6" id="KW-0472">Membrane</keyword>
<evidence type="ECO:0000256" key="2">
    <source>
        <dbReference type="ARBA" id="ARBA00008854"/>
    </source>
</evidence>
<proteinExistence type="inferred from homology"/>
<reference evidence="7 8" key="1">
    <citation type="submission" date="2021-08" db="EMBL/GenBank/DDBJ databases">
        <title>Culture and genomic analysis of Symbiopectobacterium purcellii sp. nov. gen. nov., isolated from the leafhopper Empoasca decipiens.</title>
        <authorList>
            <person name="Nadal-Jimenez P."/>
            <person name="Siozios S."/>
            <person name="Halliday N."/>
            <person name="Camara M."/>
            <person name="Hurst G.D.D."/>
        </authorList>
    </citation>
    <scope>NUCLEOTIDE SEQUENCE [LARGE SCALE GENOMIC DNA]</scope>
    <source>
        <strain evidence="7 8">SyEd1</strain>
    </source>
</reference>
<name>A0ABX9AQR7_9ENTR</name>
<keyword evidence="3 6" id="KW-0812">Transmembrane</keyword>
<evidence type="ECO:0000256" key="1">
    <source>
        <dbReference type="ARBA" id="ARBA00004167"/>
    </source>
</evidence>